<sequence>MTASIEALAMAGVDYNEWGLSIKKWEADDQSNWAPPHLLAEEEPQRVSKHDFEIMNGGNCGDDANVGAFNLGCIICRTK</sequence>
<dbReference type="EMBL" id="AWUE01015852">
    <property type="protein sequence ID" value="OMO95299.1"/>
    <property type="molecule type" value="Genomic_DNA"/>
</dbReference>
<accession>A0A1R3JKB6</accession>
<comment type="caution">
    <text evidence="1">The sequence shown here is derived from an EMBL/GenBank/DDBJ whole genome shotgun (WGS) entry which is preliminary data.</text>
</comment>
<proteinExistence type="predicted"/>
<gene>
    <name evidence="1" type="ORF">COLO4_15989</name>
</gene>
<evidence type="ECO:0000313" key="2">
    <source>
        <dbReference type="Proteomes" id="UP000187203"/>
    </source>
</evidence>
<evidence type="ECO:0000313" key="1">
    <source>
        <dbReference type="EMBL" id="OMO95299.1"/>
    </source>
</evidence>
<protein>
    <submittedName>
        <fullName evidence="1">Uncharacterized protein</fullName>
    </submittedName>
</protein>
<organism evidence="1 2">
    <name type="scientific">Corchorus olitorius</name>
    <dbReference type="NCBI Taxonomy" id="93759"/>
    <lineage>
        <taxon>Eukaryota</taxon>
        <taxon>Viridiplantae</taxon>
        <taxon>Streptophyta</taxon>
        <taxon>Embryophyta</taxon>
        <taxon>Tracheophyta</taxon>
        <taxon>Spermatophyta</taxon>
        <taxon>Magnoliopsida</taxon>
        <taxon>eudicotyledons</taxon>
        <taxon>Gunneridae</taxon>
        <taxon>Pentapetalae</taxon>
        <taxon>rosids</taxon>
        <taxon>malvids</taxon>
        <taxon>Malvales</taxon>
        <taxon>Malvaceae</taxon>
        <taxon>Grewioideae</taxon>
        <taxon>Apeibeae</taxon>
        <taxon>Corchorus</taxon>
    </lineage>
</organism>
<dbReference type="OrthoDB" id="978199at2759"/>
<name>A0A1R3JKB6_9ROSI</name>
<dbReference type="AlphaFoldDB" id="A0A1R3JKB6"/>
<keyword evidence="2" id="KW-1185">Reference proteome</keyword>
<reference evidence="2" key="1">
    <citation type="submission" date="2013-09" db="EMBL/GenBank/DDBJ databases">
        <title>Corchorus olitorius genome sequencing.</title>
        <authorList>
            <person name="Alam M."/>
            <person name="Haque M.S."/>
            <person name="Islam M.S."/>
            <person name="Emdad E.M."/>
            <person name="Islam M.M."/>
            <person name="Ahmed B."/>
            <person name="Halim A."/>
            <person name="Hossen Q.M.M."/>
            <person name="Hossain M.Z."/>
            <person name="Ahmed R."/>
            <person name="Khan M.M."/>
            <person name="Islam R."/>
            <person name="Rashid M.M."/>
            <person name="Khan S.A."/>
            <person name="Rahman M.S."/>
            <person name="Alam M."/>
            <person name="Yahiya A.S."/>
            <person name="Khan M.S."/>
            <person name="Azam M.S."/>
            <person name="Haque T."/>
            <person name="Lashkar M.Z.H."/>
            <person name="Akhand A.I."/>
            <person name="Morshed G."/>
            <person name="Roy S."/>
            <person name="Uddin K.S."/>
            <person name="Rabeya T."/>
            <person name="Hossain A.S."/>
            <person name="Chowdhury A."/>
            <person name="Snigdha A.R."/>
            <person name="Mortoza M.S."/>
            <person name="Matin S.A."/>
            <person name="Hoque S.M.E."/>
            <person name="Islam M.K."/>
            <person name="Roy D.K."/>
            <person name="Haider R."/>
            <person name="Moosa M.M."/>
            <person name="Elias S.M."/>
            <person name="Hasan A.M."/>
            <person name="Jahan S."/>
            <person name="Shafiuddin M."/>
            <person name="Mahmood N."/>
            <person name="Shommy N.S."/>
        </authorList>
    </citation>
    <scope>NUCLEOTIDE SEQUENCE [LARGE SCALE GENOMIC DNA]</scope>
    <source>
        <strain evidence="2">cv. O-4</strain>
    </source>
</reference>
<dbReference type="Proteomes" id="UP000187203">
    <property type="component" value="Unassembled WGS sequence"/>
</dbReference>